<accession>A0ACB8RPA4</accession>
<evidence type="ECO:0000313" key="2">
    <source>
        <dbReference type="Proteomes" id="UP000814033"/>
    </source>
</evidence>
<dbReference type="EMBL" id="MU275949">
    <property type="protein sequence ID" value="KAI0045531.1"/>
    <property type="molecule type" value="Genomic_DNA"/>
</dbReference>
<proteinExistence type="predicted"/>
<organism evidence="1 2">
    <name type="scientific">Auriscalpium vulgare</name>
    <dbReference type="NCBI Taxonomy" id="40419"/>
    <lineage>
        <taxon>Eukaryota</taxon>
        <taxon>Fungi</taxon>
        <taxon>Dikarya</taxon>
        <taxon>Basidiomycota</taxon>
        <taxon>Agaricomycotina</taxon>
        <taxon>Agaricomycetes</taxon>
        <taxon>Russulales</taxon>
        <taxon>Auriscalpiaceae</taxon>
        <taxon>Auriscalpium</taxon>
    </lineage>
</organism>
<comment type="caution">
    <text evidence="1">The sequence shown here is derived from an EMBL/GenBank/DDBJ whole genome shotgun (WGS) entry which is preliminary data.</text>
</comment>
<evidence type="ECO:0000313" key="1">
    <source>
        <dbReference type="EMBL" id="KAI0045531.1"/>
    </source>
</evidence>
<reference evidence="1" key="2">
    <citation type="journal article" date="2022" name="New Phytol.">
        <title>Evolutionary transition to the ectomycorrhizal habit in the genomes of a hyperdiverse lineage of mushroom-forming fungi.</title>
        <authorList>
            <person name="Looney B."/>
            <person name="Miyauchi S."/>
            <person name="Morin E."/>
            <person name="Drula E."/>
            <person name="Courty P.E."/>
            <person name="Kohler A."/>
            <person name="Kuo A."/>
            <person name="LaButti K."/>
            <person name="Pangilinan J."/>
            <person name="Lipzen A."/>
            <person name="Riley R."/>
            <person name="Andreopoulos W."/>
            <person name="He G."/>
            <person name="Johnson J."/>
            <person name="Nolan M."/>
            <person name="Tritt A."/>
            <person name="Barry K.W."/>
            <person name="Grigoriev I.V."/>
            <person name="Nagy L.G."/>
            <person name="Hibbett D."/>
            <person name="Henrissat B."/>
            <person name="Matheny P.B."/>
            <person name="Labbe J."/>
            <person name="Martin F.M."/>
        </authorList>
    </citation>
    <scope>NUCLEOTIDE SEQUENCE</scope>
    <source>
        <strain evidence="1">FP105234-sp</strain>
    </source>
</reference>
<name>A0ACB8RPA4_9AGAM</name>
<keyword evidence="2" id="KW-1185">Reference proteome</keyword>
<reference evidence="1" key="1">
    <citation type="submission" date="2021-02" db="EMBL/GenBank/DDBJ databases">
        <authorList>
            <consortium name="DOE Joint Genome Institute"/>
            <person name="Ahrendt S."/>
            <person name="Looney B.P."/>
            <person name="Miyauchi S."/>
            <person name="Morin E."/>
            <person name="Drula E."/>
            <person name="Courty P.E."/>
            <person name="Chicoki N."/>
            <person name="Fauchery L."/>
            <person name="Kohler A."/>
            <person name="Kuo A."/>
            <person name="Labutti K."/>
            <person name="Pangilinan J."/>
            <person name="Lipzen A."/>
            <person name="Riley R."/>
            <person name="Andreopoulos W."/>
            <person name="He G."/>
            <person name="Johnson J."/>
            <person name="Barry K.W."/>
            <person name="Grigoriev I.V."/>
            <person name="Nagy L."/>
            <person name="Hibbett D."/>
            <person name="Henrissat B."/>
            <person name="Matheny P.B."/>
            <person name="Labbe J."/>
            <person name="Martin F."/>
        </authorList>
    </citation>
    <scope>NUCLEOTIDE SEQUENCE</scope>
    <source>
        <strain evidence="1">FP105234-sp</strain>
    </source>
</reference>
<protein>
    <submittedName>
        <fullName evidence="1">Uncharacterized protein</fullName>
    </submittedName>
</protein>
<dbReference type="Proteomes" id="UP000814033">
    <property type="component" value="Unassembled WGS sequence"/>
</dbReference>
<sequence>MSVLPRVFPPPEVHPLPPNQPGWLIVGIVFSALFYGFTSQQIVFYFGHFPQDGWIMKTWALAIWVIDTISTILTVQTVYNFFVTRYGQVVIAPLDNWWYSIAGVTTGTIIFLVHGCVGFSSFGSANARYPSSPFSPTDLDAVRRTVYPTSPLNDIIFIFFGVMALFCFGSSIQLTYYDLRDPRSALRRPMFISNVSIETALDLFITVAMVSLLQNHRGEFTTKKSPVYQLTFFFITRGVVLTVFQVFLVAVPYAAPESFSSFAIFACVSKVYANSALVTLNNRERLARRKDNSTRGAQSSIRFTIPDLQLTSFDTVEGQTPAPVHHLRGEVELRDTLRSNSSTTDDAHCHRTNSETEAD</sequence>
<gene>
    <name evidence="1" type="ORF">FA95DRAFT_1607641</name>
</gene>